<proteinExistence type="predicted"/>
<accession>A0A081DU73</accession>
<feature type="signal peptide" evidence="1">
    <location>
        <begin position="1"/>
        <end position="20"/>
    </location>
</feature>
<reference evidence="2" key="1">
    <citation type="submission" date="2014-06" db="EMBL/GenBank/DDBJ databases">
        <title>Nanoconfined Beta-sheets Mechanically Reinforce the Supra-Biomolecular Network of Robust Squid Sucker Ring Teeth.</title>
        <authorList>
            <person name="Guerette P.A."/>
            <person name="Hoon S."/>
            <person name="Ding D."/>
            <person name="Amini S."/>
            <person name="Masic A."/>
            <person name="Ravi V."/>
            <person name="Venkatesh B."/>
            <person name="Weaver J.C."/>
            <person name="Miserez A."/>
        </authorList>
    </citation>
    <scope>NUCLEOTIDE SEQUENCE</scope>
    <source>
        <tissue evidence="2">Squid sucker</tissue>
    </source>
</reference>
<keyword evidence="1" id="KW-0732">Signal</keyword>
<sequence>MAATYFIIAAFFTVTGLVSAQEPFGPGPEYGIGDIGFGNLGEAGAFTHGFGPFPGAPFPPPFPAPYPGITPHPISWSPHVSIPTHTVTHTSGVSVPHHVSTHVGGSTTTKTVTVTHHPGSHVTTVHHPATPMATHVQHVNYGSGFPVGAPLLPMGYGPGPYPVEPYPYGMGHPMSWPTFGGVGGTTHTVTHTPVGGVTHHVGTHGSTTTKTVTVTHHPSSQVTHVTHHPAPMVTSHVNVGAGFPGGFGYGHGFLAPPGITHQTFSHGFPGPFPGGMYDQFPGVGYGFDTGMPFPYIHDGSMGMQNVHTVHHHHPGGVTTHTTYPHPLTAYPMGNPYPYGSTTTVTKHTKTVTHKAGSGKKN</sequence>
<name>A0A081DU73_DOSGI</name>
<protein>
    <submittedName>
        <fullName evidence="2">Suckerin-17</fullName>
    </submittedName>
</protein>
<evidence type="ECO:0000256" key="1">
    <source>
        <dbReference type="SAM" id="SignalP"/>
    </source>
</evidence>
<dbReference type="EMBL" id="GBGS01000017">
    <property type="protein sequence ID" value="JAC88939.1"/>
    <property type="molecule type" value="Transcribed_RNA"/>
</dbReference>
<feature type="chain" id="PRO_5001756843" evidence="1">
    <location>
        <begin position="21"/>
        <end position="361"/>
    </location>
</feature>
<evidence type="ECO:0000313" key="2">
    <source>
        <dbReference type="EMBL" id="JAC88939.1"/>
    </source>
</evidence>
<dbReference type="AlphaFoldDB" id="A0A081DU73"/>
<organism evidence="2">
    <name type="scientific">Dosidicus gigas</name>
    <name type="common">Humboldt squid</name>
    <dbReference type="NCBI Taxonomy" id="346249"/>
    <lineage>
        <taxon>Eukaryota</taxon>
        <taxon>Metazoa</taxon>
        <taxon>Spiralia</taxon>
        <taxon>Lophotrochozoa</taxon>
        <taxon>Mollusca</taxon>
        <taxon>Cephalopoda</taxon>
        <taxon>Coleoidea</taxon>
        <taxon>Decapodiformes</taxon>
        <taxon>Oegopsida</taxon>
        <taxon>Ommastrephidae</taxon>
        <taxon>Dosidicus</taxon>
    </lineage>
</organism>